<dbReference type="Proteomes" id="UP000006565">
    <property type="component" value="Chromosome"/>
</dbReference>
<proteinExistence type="predicted"/>
<organism evidence="1 2">
    <name type="scientific">Methanolacinia petrolearia (strain DSM 11571 / OCM 486 / SEBR 4847)</name>
    <name type="common">Methanoplanus petrolearius</name>
    <dbReference type="NCBI Taxonomy" id="679926"/>
    <lineage>
        <taxon>Archaea</taxon>
        <taxon>Methanobacteriati</taxon>
        <taxon>Methanobacteriota</taxon>
        <taxon>Stenosarchaea group</taxon>
        <taxon>Methanomicrobia</taxon>
        <taxon>Methanomicrobiales</taxon>
        <taxon>Methanomicrobiaceae</taxon>
        <taxon>Methanolacinia</taxon>
    </lineage>
</organism>
<evidence type="ECO:0000313" key="1">
    <source>
        <dbReference type="EMBL" id="ADN37045.1"/>
    </source>
</evidence>
<accession>E1RD62</accession>
<gene>
    <name evidence="1" type="ordered locus">Mpet_2298</name>
</gene>
<dbReference type="KEGG" id="mpi:Mpet_2298"/>
<sequence>MRVLVACEFSGNVRNAFIEHGHDAISCDILPSESPGPHYEGDVRDILNEKWDLMIAHPPCTHLAVSGARFFAEKRADGRQQAAIKFFMMFADCQHIPRICIENPVCIMSTIWRPPDQYIQPWQFGHPEPKKTGLWLKNLPLLRPANIVEPEYIIGKKDGKKYSRVHFLSASGKFTNEERSKLRSRTYPGIAEAMAEQWGSLKGDVS</sequence>
<dbReference type="GeneID" id="9744784"/>
<dbReference type="RefSeq" id="WP_013330222.1">
    <property type="nucleotide sequence ID" value="NC_014507.1"/>
</dbReference>
<dbReference type="HOGENOM" id="CLU_083608_0_0_2"/>
<name>E1RD62_METP4</name>
<evidence type="ECO:0000313" key="2">
    <source>
        <dbReference type="Proteomes" id="UP000006565"/>
    </source>
</evidence>
<protein>
    <submittedName>
        <fullName evidence="1">Putative phage related protein</fullName>
    </submittedName>
</protein>
<dbReference type="STRING" id="679926.Mpet_2298"/>
<dbReference type="EMBL" id="CP002117">
    <property type="protein sequence ID" value="ADN37045.1"/>
    <property type="molecule type" value="Genomic_DNA"/>
</dbReference>
<reference evidence="1 2" key="1">
    <citation type="journal article" date="2010" name="Stand. Genomic Sci.">
        <title>Complete genome sequence of Methanoplanus petrolearius type strain (SEBR 4847).</title>
        <authorList>
            <person name="Brambilla E."/>
            <person name="Djao O.D."/>
            <person name="Daligault H."/>
            <person name="Lapidus A."/>
            <person name="Lucas S."/>
            <person name="Hammon N."/>
            <person name="Nolan M."/>
            <person name="Tice H."/>
            <person name="Cheng J.F."/>
            <person name="Han C."/>
            <person name="Tapia R."/>
            <person name="Goodwin L."/>
            <person name="Pitluck S."/>
            <person name="Liolios K."/>
            <person name="Ivanova N."/>
            <person name="Mavromatis K."/>
            <person name="Mikhailova N."/>
            <person name="Pati A."/>
            <person name="Chen A."/>
            <person name="Palaniappan K."/>
            <person name="Land M."/>
            <person name="Hauser L."/>
            <person name="Chang Y.J."/>
            <person name="Jeffries C.D."/>
            <person name="Rohde M."/>
            <person name="Spring S."/>
            <person name="Sikorski J."/>
            <person name="Goker M."/>
            <person name="Woyke T."/>
            <person name="Bristow J."/>
            <person name="Eisen J.A."/>
            <person name="Markowitz V."/>
            <person name="Hugenholtz P."/>
            <person name="Kyrpides N.C."/>
            <person name="Klenk H.P."/>
        </authorList>
    </citation>
    <scope>NUCLEOTIDE SEQUENCE [LARGE SCALE GENOMIC DNA]</scope>
    <source>
        <strain evidence="2">DSM 11571 / OCM 486 / SEBR 4847</strain>
    </source>
</reference>
<dbReference type="AlphaFoldDB" id="E1RD62"/>
<dbReference type="OrthoDB" id="358442at2157"/>
<keyword evidence="2" id="KW-1185">Reference proteome</keyword>